<evidence type="ECO:0000256" key="2">
    <source>
        <dbReference type="SAM" id="Phobius"/>
    </source>
</evidence>
<name>A0ABQ7GLQ3_DUNSA</name>
<accession>A0ABQ7GLQ3</accession>
<proteinExistence type="predicted"/>
<organism evidence="3 4">
    <name type="scientific">Dunaliella salina</name>
    <name type="common">Green alga</name>
    <name type="synonym">Protococcus salinus</name>
    <dbReference type="NCBI Taxonomy" id="3046"/>
    <lineage>
        <taxon>Eukaryota</taxon>
        <taxon>Viridiplantae</taxon>
        <taxon>Chlorophyta</taxon>
        <taxon>core chlorophytes</taxon>
        <taxon>Chlorophyceae</taxon>
        <taxon>CS clade</taxon>
        <taxon>Chlamydomonadales</taxon>
        <taxon>Dunaliellaceae</taxon>
        <taxon>Dunaliella</taxon>
    </lineage>
</organism>
<protein>
    <submittedName>
        <fullName evidence="3">Uncharacterized protein</fullName>
    </submittedName>
</protein>
<evidence type="ECO:0000313" key="3">
    <source>
        <dbReference type="EMBL" id="KAF5835541.1"/>
    </source>
</evidence>
<comment type="caution">
    <text evidence="3">The sequence shown here is derived from an EMBL/GenBank/DDBJ whole genome shotgun (WGS) entry which is preliminary data.</text>
</comment>
<dbReference type="Proteomes" id="UP000815325">
    <property type="component" value="Unassembled WGS sequence"/>
</dbReference>
<feature type="transmembrane region" description="Helical" evidence="2">
    <location>
        <begin position="62"/>
        <end position="80"/>
    </location>
</feature>
<keyword evidence="2" id="KW-1133">Transmembrane helix</keyword>
<reference evidence="3" key="1">
    <citation type="submission" date="2017-08" db="EMBL/GenBank/DDBJ databases">
        <authorList>
            <person name="Polle J.E."/>
            <person name="Barry K."/>
            <person name="Cushman J."/>
            <person name="Schmutz J."/>
            <person name="Tran D."/>
            <person name="Hathwaick L.T."/>
            <person name="Yim W.C."/>
            <person name="Jenkins J."/>
            <person name="Mckie-Krisberg Z.M."/>
            <person name="Prochnik S."/>
            <person name="Lindquist E."/>
            <person name="Dockter R.B."/>
            <person name="Adam C."/>
            <person name="Molina H."/>
            <person name="Bunkerborg J."/>
            <person name="Jin E."/>
            <person name="Buchheim M."/>
            <person name="Magnuson J."/>
        </authorList>
    </citation>
    <scope>NUCLEOTIDE SEQUENCE</scope>
    <source>
        <strain evidence="3">CCAP 19/18</strain>
    </source>
</reference>
<evidence type="ECO:0000313" key="4">
    <source>
        <dbReference type="Proteomes" id="UP000815325"/>
    </source>
</evidence>
<gene>
    <name evidence="3" type="ORF">DUNSADRAFT_7240</name>
</gene>
<feature type="transmembrane region" description="Helical" evidence="2">
    <location>
        <begin position="86"/>
        <end position="107"/>
    </location>
</feature>
<feature type="region of interest" description="Disordered" evidence="1">
    <location>
        <begin position="10"/>
        <end position="37"/>
    </location>
</feature>
<dbReference type="EMBL" id="MU069700">
    <property type="protein sequence ID" value="KAF5835541.1"/>
    <property type="molecule type" value="Genomic_DNA"/>
</dbReference>
<keyword evidence="2" id="KW-0812">Transmembrane</keyword>
<keyword evidence="4" id="KW-1185">Reference proteome</keyword>
<keyword evidence="2" id="KW-0472">Membrane</keyword>
<sequence length="112" mass="12268">MSCLRQNVAHSTLSSGASRRVVSAPRPLSRPLAQRQRCRPANAFRKEDDTLPSGFRTLTQRYDFLSSGLGAMCVTTFFVMRGQEPAQALTVTAVSSILALVLNELLFNPPSK</sequence>
<evidence type="ECO:0000256" key="1">
    <source>
        <dbReference type="SAM" id="MobiDB-lite"/>
    </source>
</evidence>